<organism evidence="17 18">
    <name type="scientific">Chelatococcus reniformis</name>
    <dbReference type="NCBI Taxonomy" id="1494448"/>
    <lineage>
        <taxon>Bacteria</taxon>
        <taxon>Pseudomonadati</taxon>
        <taxon>Pseudomonadota</taxon>
        <taxon>Alphaproteobacteria</taxon>
        <taxon>Hyphomicrobiales</taxon>
        <taxon>Chelatococcaceae</taxon>
        <taxon>Chelatococcus</taxon>
    </lineage>
</organism>
<feature type="domain" description="Phosphoribulokinase/uridine kinase" evidence="16">
    <location>
        <begin position="101"/>
        <end position="259"/>
    </location>
</feature>
<keyword evidence="12 14" id="KW-0173">Coenzyme A biosynthesis</keyword>
<dbReference type="EC" id="2.7.1.33" evidence="5 14"/>
<name>A0A916X7L5_9HYPH</name>
<dbReference type="PANTHER" id="PTHR10285">
    <property type="entry name" value="URIDINE KINASE"/>
    <property type="match status" value="1"/>
</dbReference>
<reference evidence="17" key="1">
    <citation type="journal article" date="2014" name="Int. J. Syst. Evol. Microbiol.">
        <title>Complete genome sequence of Corynebacterium casei LMG S-19264T (=DSM 44701T), isolated from a smear-ripened cheese.</title>
        <authorList>
            <consortium name="US DOE Joint Genome Institute (JGI-PGF)"/>
            <person name="Walter F."/>
            <person name="Albersmeier A."/>
            <person name="Kalinowski J."/>
            <person name="Ruckert C."/>
        </authorList>
    </citation>
    <scope>NUCLEOTIDE SEQUENCE</scope>
    <source>
        <strain evidence="17">CGMCC 1.12919</strain>
    </source>
</reference>
<evidence type="ECO:0000256" key="8">
    <source>
        <dbReference type="ARBA" id="ARBA00022679"/>
    </source>
</evidence>
<dbReference type="Gene3D" id="3.40.50.300">
    <property type="entry name" value="P-loop containing nucleotide triphosphate hydrolases"/>
    <property type="match status" value="1"/>
</dbReference>
<dbReference type="AlphaFoldDB" id="A0A916X7L5"/>
<sequence>MNHMLTDALNPMPTLEAHLSPFRVFRREDWAKLRADTPLTLTGEEVMRLQSLNDPISLEEVVAIYLPLSRLLSLYVAATQGLFKATQRFLLAEQESKVPYIIGIAGSVAVGKSTTARILKALLARWPNTPKVDLVTTDGFLYPNAELERQGLMERKGFPESYDTQTLLRFLGDIKAGKRNVSAPVYSHLVYDVVPGETTVVDRPDILIVEGLNVLQPARLPRDGSDIPFVSDFFDFSVYLDAAEDVLHEWYVSRFMRLRDTAFRDPQSYFRKYASVSEGEALQMAERLWSRINLVNLRDNVLPTRRRASLILHKGESHRIEEVALRRL</sequence>
<comment type="pathway">
    <text evidence="3 14 15">Cofactor biosynthesis; coenzyme A biosynthesis; CoA from (R)-pantothenate: step 1/5.</text>
</comment>
<keyword evidence="10 14" id="KW-0418">Kinase</keyword>
<dbReference type="HAMAP" id="MF_00215">
    <property type="entry name" value="Pantothen_kinase_1"/>
    <property type="match status" value="1"/>
</dbReference>
<comment type="similarity">
    <text evidence="4 14 15">Belongs to the prokaryotic pantothenate kinase family.</text>
</comment>
<keyword evidence="18" id="KW-1185">Reference proteome</keyword>
<evidence type="ECO:0000259" key="16">
    <source>
        <dbReference type="Pfam" id="PF00485"/>
    </source>
</evidence>
<comment type="subcellular location">
    <subcellularLocation>
        <location evidence="2 14 15">Cytoplasm</location>
    </subcellularLocation>
</comment>
<dbReference type="GO" id="GO:0005737">
    <property type="term" value="C:cytoplasm"/>
    <property type="evidence" value="ECO:0007669"/>
    <property type="project" value="UniProtKB-SubCell"/>
</dbReference>
<evidence type="ECO:0000313" key="17">
    <source>
        <dbReference type="EMBL" id="GGC51760.1"/>
    </source>
</evidence>
<dbReference type="SUPFAM" id="SSF52540">
    <property type="entry name" value="P-loop containing nucleoside triphosphate hydrolases"/>
    <property type="match status" value="1"/>
</dbReference>
<dbReference type="InterPro" id="IPR027417">
    <property type="entry name" value="P-loop_NTPase"/>
</dbReference>
<comment type="caution">
    <text evidence="17">The sequence shown here is derived from an EMBL/GenBank/DDBJ whole genome shotgun (WGS) entry which is preliminary data.</text>
</comment>
<dbReference type="NCBIfam" id="TIGR00554">
    <property type="entry name" value="panK_bact"/>
    <property type="match status" value="1"/>
</dbReference>
<dbReference type="Proteomes" id="UP000637002">
    <property type="component" value="Unassembled WGS sequence"/>
</dbReference>
<dbReference type="CDD" id="cd02025">
    <property type="entry name" value="PanK"/>
    <property type="match status" value="1"/>
</dbReference>
<keyword evidence="7 14" id="KW-0963">Cytoplasm</keyword>
<evidence type="ECO:0000256" key="5">
    <source>
        <dbReference type="ARBA" id="ARBA00012102"/>
    </source>
</evidence>
<comment type="catalytic activity">
    <reaction evidence="1 14 15">
        <text>(R)-pantothenate + ATP = (R)-4'-phosphopantothenate + ADP + H(+)</text>
        <dbReference type="Rhea" id="RHEA:16373"/>
        <dbReference type="ChEBI" id="CHEBI:10986"/>
        <dbReference type="ChEBI" id="CHEBI:15378"/>
        <dbReference type="ChEBI" id="CHEBI:29032"/>
        <dbReference type="ChEBI" id="CHEBI:30616"/>
        <dbReference type="ChEBI" id="CHEBI:456216"/>
        <dbReference type="EC" id="2.7.1.33"/>
    </reaction>
</comment>
<evidence type="ECO:0000256" key="6">
    <source>
        <dbReference type="ARBA" id="ARBA00015080"/>
    </source>
</evidence>
<dbReference type="InterPro" id="IPR006083">
    <property type="entry name" value="PRK/URK"/>
</dbReference>
<dbReference type="GO" id="GO:0005524">
    <property type="term" value="F:ATP binding"/>
    <property type="evidence" value="ECO:0007669"/>
    <property type="project" value="UniProtKB-UniRule"/>
</dbReference>
<dbReference type="EMBL" id="BMGG01000001">
    <property type="protein sequence ID" value="GGC51760.1"/>
    <property type="molecule type" value="Genomic_DNA"/>
</dbReference>
<protein>
    <recommendedName>
        <fullName evidence="6 14">Pantothenate kinase</fullName>
        <ecNumber evidence="5 14">2.7.1.33</ecNumber>
    </recommendedName>
    <alternativeName>
        <fullName evidence="13 14">Pantothenic acid kinase</fullName>
    </alternativeName>
</protein>
<evidence type="ECO:0000256" key="11">
    <source>
        <dbReference type="ARBA" id="ARBA00022840"/>
    </source>
</evidence>
<evidence type="ECO:0000256" key="12">
    <source>
        <dbReference type="ARBA" id="ARBA00022993"/>
    </source>
</evidence>
<dbReference type="RefSeq" id="WP_188607834.1">
    <property type="nucleotide sequence ID" value="NZ_BMGG01000001.1"/>
</dbReference>
<dbReference type="GO" id="GO:0004594">
    <property type="term" value="F:pantothenate kinase activity"/>
    <property type="evidence" value="ECO:0007669"/>
    <property type="project" value="UniProtKB-UniRule"/>
</dbReference>
<reference evidence="17" key="2">
    <citation type="submission" date="2020-09" db="EMBL/GenBank/DDBJ databases">
        <authorList>
            <person name="Sun Q."/>
            <person name="Zhou Y."/>
        </authorList>
    </citation>
    <scope>NUCLEOTIDE SEQUENCE</scope>
    <source>
        <strain evidence="17">CGMCC 1.12919</strain>
    </source>
</reference>
<evidence type="ECO:0000256" key="1">
    <source>
        <dbReference type="ARBA" id="ARBA00001206"/>
    </source>
</evidence>
<evidence type="ECO:0000256" key="9">
    <source>
        <dbReference type="ARBA" id="ARBA00022741"/>
    </source>
</evidence>
<dbReference type="InterPro" id="IPR004566">
    <property type="entry name" value="PanK"/>
</dbReference>
<dbReference type="GO" id="GO:0015937">
    <property type="term" value="P:coenzyme A biosynthetic process"/>
    <property type="evidence" value="ECO:0007669"/>
    <property type="project" value="UniProtKB-UniRule"/>
</dbReference>
<keyword evidence="9 14" id="KW-0547">Nucleotide-binding</keyword>
<dbReference type="Pfam" id="PF00485">
    <property type="entry name" value="PRK"/>
    <property type="match status" value="1"/>
</dbReference>
<evidence type="ECO:0000256" key="2">
    <source>
        <dbReference type="ARBA" id="ARBA00004496"/>
    </source>
</evidence>
<proteinExistence type="inferred from homology"/>
<gene>
    <name evidence="14 17" type="primary">coaA</name>
    <name evidence="17" type="ORF">GCM10010994_08610</name>
</gene>
<evidence type="ECO:0000313" key="18">
    <source>
        <dbReference type="Proteomes" id="UP000637002"/>
    </source>
</evidence>
<evidence type="ECO:0000256" key="13">
    <source>
        <dbReference type="ARBA" id="ARBA00032866"/>
    </source>
</evidence>
<dbReference type="PIRSF" id="PIRSF000545">
    <property type="entry name" value="Pantothenate_kin"/>
    <property type="match status" value="1"/>
</dbReference>
<evidence type="ECO:0000256" key="14">
    <source>
        <dbReference type="HAMAP-Rule" id="MF_00215"/>
    </source>
</evidence>
<evidence type="ECO:0000256" key="15">
    <source>
        <dbReference type="RuleBase" id="RU003530"/>
    </source>
</evidence>
<evidence type="ECO:0000256" key="3">
    <source>
        <dbReference type="ARBA" id="ARBA00005225"/>
    </source>
</evidence>
<feature type="binding site" evidence="14">
    <location>
        <begin position="106"/>
        <end position="113"/>
    </location>
    <ligand>
        <name>ATP</name>
        <dbReference type="ChEBI" id="CHEBI:30616"/>
    </ligand>
</feature>
<accession>A0A916X7L5</accession>
<evidence type="ECO:0000256" key="7">
    <source>
        <dbReference type="ARBA" id="ARBA00022490"/>
    </source>
</evidence>
<evidence type="ECO:0000256" key="10">
    <source>
        <dbReference type="ARBA" id="ARBA00022777"/>
    </source>
</evidence>
<evidence type="ECO:0000256" key="4">
    <source>
        <dbReference type="ARBA" id="ARBA00006087"/>
    </source>
</evidence>
<keyword evidence="8 14" id="KW-0808">Transferase</keyword>
<keyword evidence="11 14" id="KW-0067">ATP-binding</keyword>